<dbReference type="SUPFAM" id="SSF55785">
    <property type="entry name" value="PYP-like sensor domain (PAS domain)"/>
    <property type="match status" value="1"/>
</dbReference>
<dbReference type="InterPro" id="IPR004358">
    <property type="entry name" value="Sig_transdc_His_kin-like_C"/>
</dbReference>
<evidence type="ECO:0000313" key="13">
    <source>
        <dbReference type="Proteomes" id="UP001176468"/>
    </source>
</evidence>
<dbReference type="SMART" id="SM00388">
    <property type="entry name" value="HisKA"/>
    <property type="match status" value="1"/>
</dbReference>
<dbReference type="PROSITE" id="PS50112">
    <property type="entry name" value="PAS"/>
    <property type="match status" value="1"/>
</dbReference>
<comment type="caution">
    <text evidence="12">The sequence shown here is derived from an EMBL/GenBank/DDBJ whole genome shotgun (WGS) entry which is preliminary data.</text>
</comment>
<evidence type="ECO:0000256" key="7">
    <source>
        <dbReference type="SAM" id="Phobius"/>
    </source>
</evidence>
<dbReference type="InterPro" id="IPR000014">
    <property type="entry name" value="PAS"/>
</dbReference>
<dbReference type="Gene3D" id="1.10.287.130">
    <property type="match status" value="1"/>
</dbReference>
<keyword evidence="7" id="KW-0812">Transmembrane</keyword>
<evidence type="ECO:0000256" key="6">
    <source>
        <dbReference type="PROSITE-ProRule" id="PRU00169"/>
    </source>
</evidence>
<dbReference type="PANTHER" id="PTHR43047:SF72">
    <property type="entry name" value="OSMOSENSING HISTIDINE PROTEIN KINASE SLN1"/>
    <property type="match status" value="1"/>
</dbReference>
<dbReference type="EMBL" id="JAUQSZ010000002">
    <property type="protein sequence ID" value="MDO7841310.1"/>
    <property type="molecule type" value="Genomic_DNA"/>
</dbReference>
<dbReference type="InterPro" id="IPR035965">
    <property type="entry name" value="PAS-like_dom_sf"/>
</dbReference>
<dbReference type="SMART" id="SM00448">
    <property type="entry name" value="REC"/>
    <property type="match status" value="2"/>
</dbReference>
<feature type="modified residue" description="4-aspartylphosphate" evidence="6">
    <location>
        <position position="758"/>
    </location>
</feature>
<dbReference type="Gene3D" id="3.40.50.2300">
    <property type="match status" value="2"/>
</dbReference>
<dbReference type="Gene3D" id="3.30.565.10">
    <property type="entry name" value="Histidine kinase-like ATPase, C-terminal domain"/>
    <property type="match status" value="1"/>
</dbReference>
<dbReference type="InterPro" id="IPR036097">
    <property type="entry name" value="HisK_dim/P_sf"/>
</dbReference>
<dbReference type="SUPFAM" id="SSF47384">
    <property type="entry name" value="Homodimeric domain of signal transducing histidine kinase"/>
    <property type="match status" value="1"/>
</dbReference>
<feature type="domain" description="Response regulatory" evidence="9">
    <location>
        <begin position="710"/>
        <end position="820"/>
    </location>
</feature>
<dbReference type="InterPro" id="IPR011006">
    <property type="entry name" value="CheY-like_superfamily"/>
</dbReference>
<feature type="modified residue" description="4-aspartylphosphate" evidence="6">
    <location>
        <position position="639"/>
    </location>
</feature>
<feature type="transmembrane region" description="Helical" evidence="7">
    <location>
        <begin position="16"/>
        <end position="38"/>
    </location>
</feature>
<keyword evidence="5" id="KW-0418">Kinase</keyword>
<dbReference type="Proteomes" id="UP001176468">
    <property type="component" value="Unassembled WGS sequence"/>
</dbReference>
<dbReference type="Pfam" id="PF00072">
    <property type="entry name" value="Response_reg"/>
    <property type="match status" value="2"/>
</dbReference>
<evidence type="ECO:0000256" key="5">
    <source>
        <dbReference type="ARBA" id="ARBA00022777"/>
    </source>
</evidence>
<dbReference type="RefSeq" id="WP_304559779.1">
    <property type="nucleotide sequence ID" value="NZ_JAUQSZ010000002.1"/>
</dbReference>
<keyword evidence="4" id="KW-0808">Transferase</keyword>
<feature type="transmembrane region" description="Helical" evidence="7">
    <location>
        <begin position="194"/>
        <end position="215"/>
    </location>
</feature>
<evidence type="ECO:0000259" key="11">
    <source>
        <dbReference type="PROSITE" id="PS50113"/>
    </source>
</evidence>
<dbReference type="SMART" id="SM00091">
    <property type="entry name" value="PAS"/>
    <property type="match status" value="1"/>
</dbReference>
<evidence type="ECO:0000259" key="9">
    <source>
        <dbReference type="PROSITE" id="PS50110"/>
    </source>
</evidence>
<feature type="domain" description="PAS" evidence="10">
    <location>
        <begin position="231"/>
        <end position="287"/>
    </location>
</feature>
<evidence type="ECO:0000259" key="10">
    <source>
        <dbReference type="PROSITE" id="PS50112"/>
    </source>
</evidence>
<organism evidence="12 13">
    <name type="scientific">Sphingomonas immobilis</name>
    <dbReference type="NCBI Taxonomy" id="3063997"/>
    <lineage>
        <taxon>Bacteria</taxon>
        <taxon>Pseudomonadati</taxon>
        <taxon>Pseudomonadota</taxon>
        <taxon>Alphaproteobacteria</taxon>
        <taxon>Sphingomonadales</taxon>
        <taxon>Sphingomonadaceae</taxon>
        <taxon>Sphingomonas</taxon>
    </lineage>
</organism>
<proteinExistence type="predicted"/>
<dbReference type="Pfam" id="PF02518">
    <property type="entry name" value="HATPase_c"/>
    <property type="match status" value="1"/>
</dbReference>
<feature type="domain" description="Histidine kinase" evidence="8">
    <location>
        <begin position="360"/>
        <end position="578"/>
    </location>
</feature>
<dbReference type="SMART" id="SM00387">
    <property type="entry name" value="HATPase_c"/>
    <property type="match status" value="1"/>
</dbReference>
<feature type="domain" description="PAC" evidence="11">
    <location>
        <begin position="306"/>
        <end position="356"/>
    </location>
</feature>
<evidence type="ECO:0000259" key="8">
    <source>
        <dbReference type="PROSITE" id="PS50109"/>
    </source>
</evidence>
<keyword evidence="7" id="KW-0472">Membrane</keyword>
<dbReference type="InterPro" id="IPR000700">
    <property type="entry name" value="PAS-assoc_C"/>
</dbReference>
<reference evidence="12" key="1">
    <citation type="submission" date="2023-07" db="EMBL/GenBank/DDBJ databases">
        <authorList>
            <person name="Kim M.K."/>
        </authorList>
    </citation>
    <scope>NUCLEOTIDE SEQUENCE</scope>
    <source>
        <strain evidence="12">CA1-15</strain>
    </source>
</reference>
<dbReference type="EC" id="2.7.13.3" evidence="2"/>
<dbReference type="CDD" id="cd19410">
    <property type="entry name" value="HK9-like_sensor"/>
    <property type="match status" value="1"/>
</dbReference>
<protein>
    <recommendedName>
        <fullName evidence="2">histidine kinase</fullName>
        <ecNumber evidence="2">2.7.13.3</ecNumber>
    </recommendedName>
</protein>
<evidence type="ECO:0000256" key="2">
    <source>
        <dbReference type="ARBA" id="ARBA00012438"/>
    </source>
</evidence>
<keyword evidence="3 6" id="KW-0597">Phosphoprotein</keyword>
<dbReference type="SUPFAM" id="SSF55874">
    <property type="entry name" value="ATPase domain of HSP90 chaperone/DNA topoisomerase II/histidine kinase"/>
    <property type="match status" value="1"/>
</dbReference>
<keyword evidence="7" id="KW-1133">Transmembrane helix</keyword>
<dbReference type="PRINTS" id="PR00344">
    <property type="entry name" value="BCTRLSENSOR"/>
</dbReference>
<dbReference type="InterPro" id="IPR003661">
    <property type="entry name" value="HisK_dim/P_dom"/>
</dbReference>
<dbReference type="Pfam" id="PF13426">
    <property type="entry name" value="PAS_9"/>
    <property type="match status" value="1"/>
</dbReference>
<dbReference type="SUPFAM" id="SSF52172">
    <property type="entry name" value="CheY-like"/>
    <property type="match status" value="2"/>
</dbReference>
<dbReference type="InterPro" id="IPR036890">
    <property type="entry name" value="HATPase_C_sf"/>
</dbReference>
<feature type="domain" description="Response regulatory" evidence="9">
    <location>
        <begin position="590"/>
        <end position="701"/>
    </location>
</feature>
<name>A0ABT8ZWB6_9SPHN</name>
<dbReference type="CDD" id="cd00082">
    <property type="entry name" value="HisKA"/>
    <property type="match status" value="1"/>
</dbReference>
<dbReference type="CDD" id="cd00130">
    <property type="entry name" value="PAS"/>
    <property type="match status" value="1"/>
</dbReference>
<dbReference type="CDD" id="cd00156">
    <property type="entry name" value="REC"/>
    <property type="match status" value="1"/>
</dbReference>
<accession>A0ABT8ZWB6</accession>
<comment type="catalytic activity">
    <reaction evidence="1">
        <text>ATP + protein L-histidine = ADP + protein N-phospho-L-histidine.</text>
        <dbReference type="EC" id="2.7.13.3"/>
    </reaction>
</comment>
<dbReference type="PROSITE" id="PS50110">
    <property type="entry name" value="RESPONSE_REGULATORY"/>
    <property type="match status" value="2"/>
</dbReference>
<dbReference type="PANTHER" id="PTHR43047">
    <property type="entry name" value="TWO-COMPONENT HISTIDINE PROTEIN KINASE"/>
    <property type="match status" value="1"/>
</dbReference>
<evidence type="ECO:0000256" key="1">
    <source>
        <dbReference type="ARBA" id="ARBA00000085"/>
    </source>
</evidence>
<dbReference type="Pfam" id="PF00512">
    <property type="entry name" value="HisKA"/>
    <property type="match status" value="1"/>
</dbReference>
<dbReference type="PROSITE" id="PS50113">
    <property type="entry name" value="PAC"/>
    <property type="match status" value="1"/>
</dbReference>
<dbReference type="PROSITE" id="PS50109">
    <property type="entry name" value="HIS_KIN"/>
    <property type="match status" value="1"/>
</dbReference>
<dbReference type="InterPro" id="IPR001789">
    <property type="entry name" value="Sig_transdc_resp-reg_receiver"/>
</dbReference>
<dbReference type="InterPro" id="IPR007891">
    <property type="entry name" value="CHASE3"/>
</dbReference>
<dbReference type="Pfam" id="PF05227">
    <property type="entry name" value="CHASE3"/>
    <property type="match status" value="1"/>
</dbReference>
<keyword evidence="13" id="KW-1185">Reference proteome</keyword>
<gene>
    <name evidence="12" type="ORF">Q5H94_03150</name>
</gene>
<evidence type="ECO:0000313" key="12">
    <source>
        <dbReference type="EMBL" id="MDO7841310.1"/>
    </source>
</evidence>
<dbReference type="NCBIfam" id="TIGR00229">
    <property type="entry name" value="sensory_box"/>
    <property type="match status" value="1"/>
</dbReference>
<dbReference type="InterPro" id="IPR003594">
    <property type="entry name" value="HATPase_dom"/>
</dbReference>
<evidence type="ECO:0000256" key="3">
    <source>
        <dbReference type="ARBA" id="ARBA00022553"/>
    </source>
</evidence>
<dbReference type="InterPro" id="IPR005467">
    <property type="entry name" value="His_kinase_dom"/>
</dbReference>
<dbReference type="Gene3D" id="3.30.450.20">
    <property type="entry name" value="PAS domain"/>
    <property type="match status" value="1"/>
</dbReference>
<evidence type="ECO:0000256" key="4">
    <source>
        <dbReference type="ARBA" id="ARBA00022679"/>
    </source>
</evidence>
<sequence length="827" mass="89855">MTTPALHAIAPRRPSMPLYVLIAVAVPVVVAILFAWLGRENAETEALRMRARAAYDRRVEASSLITRIADAESSQRGYIITGEEKFLAGYAPARADVFATFGQLGGEVADVPDEAQLLGQMRDKTLKKFTEMDRIIEVRQDRGLDAAAAAMRSGSGFQLMDEIRGLSAQIVEKADADRDARAESYRNRVGEDQFGTWMGIAGGGILLLIAALMLWRQSNARYRARLAAYSIAERNRAILDSTIDAIAILNPSGTIETINAAAQKMLGYRPEELERRYVSTLIKLEDRPVTFHERIGLRNGALVDPYLSDRTVLHRDGHEIPVDIALGVMRLPDGDHIVASVRDISERKRVERAKDDLMSTVSHELRTPLTSVVGALGLLRNGAAGELPGAAARLIEIAENNSRRLIRLINDMLDIDRIQSGALHLAREPIDLREVLEKACEGSHGLAGAAGVRIDCAPPEAPVIVAGDADRLLQVVTNLASNAIRVSPPDGVVTIGLDTLSTNGRVIVTVDDDGPGVPAEFRRRIFGRFERASDDQSQGTGLGLAISREIVKRHDGTIWFEDRPGGGSRFAFVLDLVRAKEIEDDTDAPRVLICEDDALMAETLRKQVVAAGHRAHVVGTAAAARAALSGGIYSALLLDLRLPDESGFEIAKWVRASKGQATLPIIVVSAMRREDVPFDIIDWIEKPANPARLSKAVAAAVARSETALPTVIHLDDDPDMLDIVASVLGSEARVLRARNLTDARLILETGLPDVAILDLDLAQGSGTELLPELRDARGIAIPTIIFSAHDVRPEYAAQVDAVLVKSRGSLPDLKATVRRLLRHRVRP</sequence>